<accession>A0A3M4ABB9</accession>
<protein>
    <submittedName>
        <fullName evidence="1">Uncharacterized protein</fullName>
    </submittedName>
</protein>
<evidence type="ECO:0000313" key="2">
    <source>
        <dbReference type="Proteomes" id="UP000276587"/>
    </source>
</evidence>
<comment type="caution">
    <text evidence="1">The sequence shown here is derived from an EMBL/GenBank/DDBJ whole genome shotgun (WGS) entry which is preliminary data.</text>
</comment>
<dbReference type="AlphaFoldDB" id="A0A3M4ABB9"/>
<name>A0A3M4ABB9_PSEMA</name>
<dbReference type="EMBL" id="RBQF01000310">
    <property type="protein sequence ID" value="RMP03635.1"/>
    <property type="molecule type" value="Genomic_DNA"/>
</dbReference>
<keyword evidence="2" id="KW-1185">Reference proteome</keyword>
<proteinExistence type="predicted"/>
<gene>
    <name evidence="1" type="ORF">ALQ29_200065</name>
</gene>
<reference evidence="1 2" key="1">
    <citation type="submission" date="2018-08" db="EMBL/GenBank/DDBJ databases">
        <title>Recombination of ecologically and evolutionarily significant loci maintains genetic cohesion in the Pseudomonas syringae species complex.</title>
        <authorList>
            <person name="Dillon M."/>
            <person name="Thakur S."/>
            <person name="Almeida R.N.D."/>
            <person name="Weir B.S."/>
            <person name="Guttman D.S."/>
        </authorList>
    </citation>
    <scope>NUCLEOTIDE SEQUENCE [LARGE SCALE GENOMIC DNA]</scope>
    <source>
        <strain evidence="1 2">ICMP 3555</strain>
    </source>
</reference>
<organism evidence="1 2">
    <name type="scientific">Pseudomonas marginalis pv. marginalis</name>
    <dbReference type="NCBI Taxonomy" id="97473"/>
    <lineage>
        <taxon>Bacteria</taxon>
        <taxon>Pseudomonadati</taxon>
        <taxon>Pseudomonadota</taxon>
        <taxon>Gammaproteobacteria</taxon>
        <taxon>Pseudomonadales</taxon>
        <taxon>Pseudomonadaceae</taxon>
        <taxon>Pseudomonas</taxon>
    </lineage>
</organism>
<dbReference type="Proteomes" id="UP000276587">
    <property type="component" value="Unassembled WGS sequence"/>
</dbReference>
<sequence length="36" mass="4141">MVSNSSGRIIPPYDSYSTSRYLGGLRYVGCQNWWLI</sequence>
<evidence type="ECO:0000313" key="1">
    <source>
        <dbReference type="EMBL" id="RMP03635.1"/>
    </source>
</evidence>